<dbReference type="InterPro" id="IPR002514">
    <property type="entry name" value="Transposase_8"/>
</dbReference>
<feature type="non-terminal residue" evidence="2">
    <location>
        <position position="1"/>
    </location>
</feature>
<organism evidence="2">
    <name type="scientific">Salmonella enterica subsp. enterica serovar Panama</name>
    <dbReference type="NCBI Taxonomy" id="29472"/>
    <lineage>
        <taxon>Bacteria</taxon>
        <taxon>Pseudomonadati</taxon>
        <taxon>Pseudomonadota</taxon>
        <taxon>Gammaproteobacteria</taxon>
        <taxon>Enterobacterales</taxon>
        <taxon>Enterobacteriaceae</taxon>
        <taxon>Salmonella</taxon>
    </lineage>
</organism>
<accession>A0A5U8JFR0</accession>
<comment type="caution">
    <text evidence="2">The sequence shown here is derived from an EMBL/GenBank/DDBJ whole genome shotgun (WGS) entry which is preliminary data.</text>
</comment>
<dbReference type="SUPFAM" id="SSF46689">
    <property type="entry name" value="Homeodomain-like"/>
    <property type="match status" value="1"/>
</dbReference>
<dbReference type="Proteomes" id="UP000839597">
    <property type="component" value="Unassembled WGS sequence"/>
</dbReference>
<dbReference type="NCBIfam" id="NF047595">
    <property type="entry name" value="IS66_ISRel24_TnpA"/>
    <property type="match status" value="1"/>
</dbReference>
<dbReference type="GO" id="GO:0006313">
    <property type="term" value="P:DNA transposition"/>
    <property type="evidence" value="ECO:0007669"/>
    <property type="project" value="InterPro"/>
</dbReference>
<gene>
    <name evidence="2" type="ORF">DOI44_27650</name>
</gene>
<dbReference type="AlphaFoldDB" id="A0A5U8JFR0"/>
<dbReference type="Gene3D" id="1.10.10.60">
    <property type="entry name" value="Homeodomain-like"/>
    <property type="match status" value="1"/>
</dbReference>
<dbReference type="EMBL" id="AAGTPA010000074">
    <property type="protein sequence ID" value="EBR8436654.1"/>
    <property type="molecule type" value="Genomic_DNA"/>
</dbReference>
<reference evidence="2" key="1">
    <citation type="submission" date="2018-06" db="EMBL/GenBank/DDBJ databases">
        <authorList>
            <person name="Ashton P.M."/>
            <person name="Dallman T."/>
            <person name="Nair S."/>
            <person name="De Pinna E."/>
            <person name="Peters T."/>
            <person name="Grant K."/>
        </authorList>
    </citation>
    <scope>NUCLEOTIDE SEQUENCE [LARGE SCALE GENOMIC DNA]</scope>
    <source>
        <strain evidence="2">449454</strain>
    </source>
</reference>
<evidence type="ECO:0000256" key="1">
    <source>
        <dbReference type="ARBA" id="ARBA00009964"/>
    </source>
</evidence>
<comment type="similarity">
    <text evidence="1">Belongs to the transposase 8 family.</text>
</comment>
<evidence type="ECO:0008006" key="3">
    <source>
        <dbReference type="Google" id="ProtNLM"/>
    </source>
</evidence>
<sequence>LEEKLMSGNDRVHYKFNNGHKTMSKRAWIHEALNLRFNKKIKINQISKQLNIPRTTLQSLLRRFARSGLSWPVPDDCTPEQLGQLLYPGTLRQQNLPECVAQVATPGAPAARRRPNFPPEFKRHLVELSMQPGANVARIAREHGINDNLLFNWRHRYRQELICQHEEPELLPVSVSAAPGPDIHPTITESSCDSSLSCEVAMPGGTLRLQGAVTPALLCVLLNELKGGHQ</sequence>
<dbReference type="Pfam" id="PF01527">
    <property type="entry name" value="HTH_Tnp_1"/>
    <property type="match status" value="1"/>
</dbReference>
<dbReference type="GO" id="GO:0003677">
    <property type="term" value="F:DNA binding"/>
    <property type="evidence" value="ECO:0007669"/>
    <property type="project" value="InterPro"/>
</dbReference>
<protein>
    <recommendedName>
        <fullName evidence="3">Transposase</fullName>
    </recommendedName>
</protein>
<proteinExistence type="inferred from homology"/>
<dbReference type="NCBIfam" id="NF038385">
    <property type="entry name" value="IS66_access_TnpA"/>
    <property type="match status" value="1"/>
</dbReference>
<dbReference type="InterPro" id="IPR009057">
    <property type="entry name" value="Homeodomain-like_sf"/>
</dbReference>
<evidence type="ECO:0000313" key="2">
    <source>
        <dbReference type="EMBL" id="EBR8436654.1"/>
    </source>
</evidence>
<name>A0A5U8JFR0_SALET</name>
<dbReference type="GO" id="GO:0004803">
    <property type="term" value="F:transposase activity"/>
    <property type="evidence" value="ECO:0007669"/>
    <property type="project" value="InterPro"/>
</dbReference>